<evidence type="ECO:0008006" key="2">
    <source>
        <dbReference type="Google" id="ProtNLM"/>
    </source>
</evidence>
<accession>A0A0F9UPL5</accession>
<dbReference type="EMBL" id="LAZR01000600">
    <property type="protein sequence ID" value="KKN63126.1"/>
    <property type="molecule type" value="Genomic_DNA"/>
</dbReference>
<dbReference type="AlphaFoldDB" id="A0A0F9UPL5"/>
<dbReference type="InterPro" id="IPR036390">
    <property type="entry name" value="WH_DNA-bd_sf"/>
</dbReference>
<dbReference type="InterPro" id="IPR036388">
    <property type="entry name" value="WH-like_DNA-bd_sf"/>
</dbReference>
<reference evidence="1" key="1">
    <citation type="journal article" date="2015" name="Nature">
        <title>Complex archaea that bridge the gap between prokaryotes and eukaryotes.</title>
        <authorList>
            <person name="Spang A."/>
            <person name="Saw J.H."/>
            <person name="Jorgensen S.L."/>
            <person name="Zaremba-Niedzwiedzka K."/>
            <person name="Martijn J."/>
            <person name="Lind A.E."/>
            <person name="van Eijk R."/>
            <person name="Schleper C."/>
            <person name="Guy L."/>
            <person name="Ettema T.J."/>
        </authorList>
    </citation>
    <scope>NUCLEOTIDE SEQUENCE</scope>
</reference>
<gene>
    <name evidence="1" type="ORF">LCGC14_0504990</name>
</gene>
<proteinExistence type="predicted"/>
<comment type="caution">
    <text evidence="1">The sequence shown here is derived from an EMBL/GenBank/DDBJ whole genome shotgun (WGS) entry which is preliminary data.</text>
</comment>
<name>A0A0F9UPL5_9ZZZZ</name>
<protein>
    <recommendedName>
        <fullName evidence="2">HTH marR-type domain-containing protein</fullName>
    </recommendedName>
</protein>
<dbReference type="SUPFAM" id="SSF46785">
    <property type="entry name" value="Winged helix' DNA-binding domain"/>
    <property type="match status" value="1"/>
</dbReference>
<dbReference type="Gene3D" id="1.10.10.10">
    <property type="entry name" value="Winged helix-like DNA-binding domain superfamily/Winged helix DNA-binding domain"/>
    <property type="match status" value="1"/>
</dbReference>
<sequence length="147" mass="15842">MPAANISRVLGGAERAMRALLERKLEGAKISFPQWTVLVFAQGTASLTKQQLTHAMIQGHVASTGLEAETAIDALAARYLLEITQDFTTNESFYRLSASGRELFDPLRADVAATVALVTEGLSPEDLVAAERVLVEISQRANEALNS</sequence>
<organism evidence="1">
    <name type="scientific">marine sediment metagenome</name>
    <dbReference type="NCBI Taxonomy" id="412755"/>
    <lineage>
        <taxon>unclassified sequences</taxon>
        <taxon>metagenomes</taxon>
        <taxon>ecological metagenomes</taxon>
    </lineage>
</organism>
<evidence type="ECO:0000313" key="1">
    <source>
        <dbReference type="EMBL" id="KKN63126.1"/>
    </source>
</evidence>